<gene>
    <name evidence="4" type="ORF">CG710_017060</name>
</gene>
<evidence type="ECO:0000313" key="5">
    <source>
        <dbReference type="Proteomes" id="UP000216411"/>
    </source>
</evidence>
<dbReference type="GO" id="GO:0042802">
    <property type="term" value="F:identical protein binding"/>
    <property type="evidence" value="ECO:0007669"/>
    <property type="project" value="TreeGrafter"/>
</dbReference>
<evidence type="ECO:0000256" key="2">
    <source>
        <dbReference type="SAM" id="Phobius"/>
    </source>
</evidence>
<accession>A0A371JBF3</accession>
<keyword evidence="1" id="KW-0175">Coiled coil</keyword>
<feature type="coiled-coil region" evidence="1">
    <location>
        <begin position="243"/>
        <end position="280"/>
    </location>
</feature>
<keyword evidence="2" id="KW-0472">Membrane</keyword>
<feature type="transmembrane region" description="Helical" evidence="2">
    <location>
        <begin position="36"/>
        <end position="54"/>
    </location>
</feature>
<feature type="transmembrane region" description="Helical" evidence="2">
    <location>
        <begin position="193"/>
        <end position="216"/>
    </location>
</feature>
<evidence type="ECO:0000256" key="1">
    <source>
        <dbReference type="SAM" id="Coils"/>
    </source>
</evidence>
<comment type="caution">
    <text evidence="4">The sequence shown here is derived from an EMBL/GenBank/DDBJ whole genome shotgun (WGS) entry which is preliminary data.</text>
</comment>
<keyword evidence="4" id="KW-0547">Nucleotide-binding</keyword>
<reference evidence="4 5" key="1">
    <citation type="journal article" date="2017" name="Genome Announc.">
        <title>Draft Genome Sequence of a Sporulating and Motile Strain of Lachnotalea glycerini Isolated from Water in Quebec City, Canada.</title>
        <authorList>
            <person name="Maheux A.F."/>
            <person name="Boudreau D.K."/>
            <person name="Berube E."/>
            <person name="Boissinot M."/>
            <person name="Raymond F."/>
            <person name="Brodeur S."/>
            <person name="Corbeil J."/>
            <person name="Isabel S."/>
            <person name="Omar R.F."/>
            <person name="Bergeron M.G."/>
        </authorList>
    </citation>
    <scope>NUCLEOTIDE SEQUENCE [LARGE SCALE GENOMIC DNA]</scope>
    <source>
        <strain evidence="4 5">CCRI-19302</strain>
    </source>
</reference>
<keyword evidence="5" id="KW-1185">Reference proteome</keyword>
<sequence>MDIIQKVIGESIILLAESIIYWIYYNGLYDRKQRGVKSGLILAVYPVSLVIGGYCSSLGLPILLKAFGLVIIGCFITKLLFNANWRSIIIHQVIAFLCSIIGDSLAMGILTAIQNGVEINEIFNNSTLLMQAGFISKMFQFFIILLFIKKFGKETNRYTISETSIFMLQGIAGMACLVLIMNLSVYNSFNYNIPSVFVLIVSILVLASYFVFYGFFDNYIKKRNQEQDVMKVHFYNQGQYEYYATLEQENLNMKKMYQDMKNHLAAIRNLNKENQDLSNSYIEKCLEEVEGYNEFFDTGNQLADIILYEKCNTAKNHNIKTKIMIQKGSLNSLETIDLCTILTNSFDNAMAGCMQCKGERLIQVKSITNDAAVIFTIKNNYETLPALNTKGELITSKQNKEEHGLVMQSLRIAATKYNGDVEISINKEKKEFLLIVMIPIVYQSKCEKCICNNCAIKGSCSCLECKEDNYIKYYCDKDVNDINLQARIKMLKKSGLL</sequence>
<dbReference type="EMBL" id="NOKA02000053">
    <property type="protein sequence ID" value="RDY29996.1"/>
    <property type="molecule type" value="Genomic_DNA"/>
</dbReference>
<dbReference type="RefSeq" id="WP_094375823.1">
    <property type="nucleotide sequence ID" value="NZ_NOKA02000053.1"/>
</dbReference>
<evidence type="ECO:0000313" key="4">
    <source>
        <dbReference type="EMBL" id="RDY29996.1"/>
    </source>
</evidence>
<name>A0A371JBF3_9FIRM</name>
<feature type="transmembrane region" description="Helical" evidence="2">
    <location>
        <begin position="6"/>
        <end position="24"/>
    </location>
</feature>
<feature type="transmembrane region" description="Helical" evidence="2">
    <location>
        <begin position="160"/>
        <end position="181"/>
    </location>
</feature>
<keyword evidence="2" id="KW-0812">Transmembrane</keyword>
<dbReference type="InterPro" id="IPR032834">
    <property type="entry name" value="NatK-like_C"/>
</dbReference>
<dbReference type="Pfam" id="PF14501">
    <property type="entry name" value="HATPase_c_5"/>
    <property type="match status" value="1"/>
</dbReference>
<feature type="transmembrane region" description="Helical" evidence="2">
    <location>
        <begin position="93"/>
        <end position="113"/>
    </location>
</feature>
<feature type="domain" description="Sensor histidine kinase NatK-like C-terminal" evidence="3">
    <location>
        <begin position="333"/>
        <end position="439"/>
    </location>
</feature>
<dbReference type="GO" id="GO:0005524">
    <property type="term" value="F:ATP binding"/>
    <property type="evidence" value="ECO:0007669"/>
    <property type="project" value="UniProtKB-KW"/>
</dbReference>
<dbReference type="Proteomes" id="UP000216411">
    <property type="component" value="Unassembled WGS sequence"/>
</dbReference>
<dbReference type="AlphaFoldDB" id="A0A371JBF3"/>
<keyword evidence="4" id="KW-0067">ATP-binding</keyword>
<keyword evidence="2" id="KW-1133">Transmembrane helix</keyword>
<dbReference type="PANTHER" id="PTHR40448:SF1">
    <property type="entry name" value="TWO-COMPONENT SENSOR HISTIDINE KINASE"/>
    <property type="match status" value="1"/>
</dbReference>
<feature type="transmembrane region" description="Helical" evidence="2">
    <location>
        <begin position="60"/>
        <end position="81"/>
    </location>
</feature>
<evidence type="ECO:0000259" key="3">
    <source>
        <dbReference type="Pfam" id="PF14501"/>
    </source>
</evidence>
<feature type="transmembrane region" description="Helical" evidence="2">
    <location>
        <begin position="128"/>
        <end position="148"/>
    </location>
</feature>
<organism evidence="4 5">
    <name type="scientific">Lachnotalea glycerini</name>
    <dbReference type="NCBI Taxonomy" id="1763509"/>
    <lineage>
        <taxon>Bacteria</taxon>
        <taxon>Bacillati</taxon>
        <taxon>Bacillota</taxon>
        <taxon>Clostridia</taxon>
        <taxon>Lachnospirales</taxon>
        <taxon>Lachnospiraceae</taxon>
        <taxon>Lachnotalea</taxon>
    </lineage>
</organism>
<dbReference type="OrthoDB" id="3173688at2"/>
<protein>
    <submittedName>
        <fullName evidence="4">ATP-binding protein</fullName>
    </submittedName>
</protein>
<dbReference type="PANTHER" id="PTHR40448">
    <property type="entry name" value="TWO-COMPONENT SENSOR HISTIDINE KINASE"/>
    <property type="match status" value="1"/>
</dbReference>
<proteinExistence type="predicted"/>